<sequence length="141" mass="15743">MRSALDTIADFVRGHHVLTLATSRDGIPYATPLFYAYDDARNCFVFASSEETEHTAQMKANPSVAAGIALETDTVGKIRGLQCRGRIVIGDAADARCYFARFPYAKVMRPTLWRLEPSWMKLTDNRLGFGKKLIWEATPPS</sequence>
<dbReference type="InterPro" id="IPR012349">
    <property type="entry name" value="Split_barrel_FMN-bd"/>
</dbReference>
<name>A0ABZ3H808_9BACT</name>
<proteinExistence type="predicted"/>
<dbReference type="RefSeq" id="WP_345972347.1">
    <property type="nucleotide sequence ID" value="NZ_CP147920.1"/>
</dbReference>
<reference evidence="2 3" key="1">
    <citation type="submission" date="2024-03" db="EMBL/GenBank/DDBJ databases">
        <title>Sulfurimonas sp. HSL3-1.</title>
        <authorList>
            <person name="Wang S."/>
        </authorList>
    </citation>
    <scope>NUCLEOTIDE SEQUENCE [LARGE SCALE GENOMIC DNA]</scope>
    <source>
        <strain evidence="2 3">HSL3-1</strain>
    </source>
</reference>
<organism evidence="2 3">
    <name type="scientific">Sulfurimonas diazotrophicus</name>
    <dbReference type="NCBI Taxonomy" id="3131939"/>
    <lineage>
        <taxon>Bacteria</taxon>
        <taxon>Pseudomonadati</taxon>
        <taxon>Campylobacterota</taxon>
        <taxon>Epsilonproteobacteria</taxon>
        <taxon>Campylobacterales</taxon>
        <taxon>Sulfurimonadaceae</taxon>
        <taxon>Sulfurimonas</taxon>
    </lineage>
</organism>
<dbReference type="SUPFAM" id="SSF50475">
    <property type="entry name" value="FMN-binding split barrel"/>
    <property type="match status" value="1"/>
</dbReference>
<dbReference type="Gene3D" id="2.30.110.10">
    <property type="entry name" value="Electron Transport, Fmn-binding Protein, Chain A"/>
    <property type="match status" value="1"/>
</dbReference>
<evidence type="ECO:0000313" key="2">
    <source>
        <dbReference type="EMBL" id="XAU14681.1"/>
    </source>
</evidence>
<feature type="domain" description="Pyridoxamine 5'-phosphate oxidase N-terminal" evidence="1">
    <location>
        <begin position="6"/>
        <end position="99"/>
    </location>
</feature>
<gene>
    <name evidence="2" type="ORF">WCY31_10560</name>
</gene>
<dbReference type="InterPro" id="IPR011576">
    <property type="entry name" value="Pyridox_Oxase_N"/>
</dbReference>
<evidence type="ECO:0000313" key="3">
    <source>
        <dbReference type="Proteomes" id="UP001447842"/>
    </source>
</evidence>
<accession>A0ABZ3H808</accession>
<keyword evidence="3" id="KW-1185">Reference proteome</keyword>
<protein>
    <submittedName>
        <fullName evidence="2">Pyridoxamine 5'-phosphate oxidase family protein</fullName>
    </submittedName>
</protein>
<dbReference type="EMBL" id="CP147920">
    <property type="protein sequence ID" value="XAU14681.1"/>
    <property type="molecule type" value="Genomic_DNA"/>
</dbReference>
<dbReference type="Pfam" id="PF01243">
    <property type="entry name" value="PNPOx_N"/>
    <property type="match status" value="1"/>
</dbReference>
<evidence type="ECO:0000259" key="1">
    <source>
        <dbReference type="Pfam" id="PF01243"/>
    </source>
</evidence>
<dbReference type="Proteomes" id="UP001447842">
    <property type="component" value="Chromosome"/>
</dbReference>